<dbReference type="SUPFAM" id="SSF111126">
    <property type="entry name" value="Ligand-binding domain in the NO signalling and Golgi transport"/>
    <property type="match status" value="1"/>
</dbReference>
<dbReference type="PANTHER" id="PTHR45655:SF13">
    <property type="entry name" value="SOLUBLE GUANYLATE CYCLASE GCY-32-RELATED"/>
    <property type="match status" value="1"/>
</dbReference>
<gene>
    <name evidence="2" type="ORF">ENT73_03545</name>
</gene>
<dbReference type="Gene3D" id="3.90.1520.10">
    <property type="entry name" value="H-NOX domain"/>
    <property type="match status" value="1"/>
</dbReference>
<feature type="domain" description="Heme NO-binding" evidence="1">
    <location>
        <begin position="2"/>
        <end position="162"/>
    </location>
</feature>
<sequence>MKGTIIICLRELVEGKFGKDKWANILKEAGVPDLDKGLTTFKDIDEAIVGKLFNATCKILGISFQQAADAFGDYWVNVYSQKYYKPYYMTAKNAKDFLLKMDEVHQKTTQALPGSKPPRFDYEMPDDKTLIMKYKSHRNLIDVLVGLIKGVGKFYKENLQVRKIGNDKVEIKFS</sequence>
<dbReference type="InterPro" id="IPR038158">
    <property type="entry name" value="H-NOX_domain_sf"/>
</dbReference>
<dbReference type="InterPro" id="IPR011644">
    <property type="entry name" value="Heme_NO-bd"/>
</dbReference>
<proteinExistence type="predicted"/>
<reference evidence="2" key="1">
    <citation type="journal article" date="2020" name="mSystems">
        <title>Genome- and Community-Level Interaction Insights into Carbon Utilization and Element Cycling Functions of Hydrothermarchaeota in Hydrothermal Sediment.</title>
        <authorList>
            <person name="Zhou Z."/>
            <person name="Liu Y."/>
            <person name="Xu W."/>
            <person name="Pan J."/>
            <person name="Luo Z.H."/>
            <person name="Li M."/>
        </authorList>
    </citation>
    <scope>NUCLEOTIDE SEQUENCE [LARGE SCALE GENOMIC DNA]</scope>
    <source>
        <strain evidence="2">SpSt-605</strain>
    </source>
</reference>
<dbReference type="AlphaFoldDB" id="A0A832LVZ2"/>
<name>A0A832LVZ2_9BACT</name>
<protein>
    <recommendedName>
        <fullName evidence="1">Heme NO-binding domain-containing protein</fullName>
    </recommendedName>
</protein>
<dbReference type="PANTHER" id="PTHR45655">
    <property type="entry name" value="GUANYLATE CYCLASE SOLUBLE SUBUNIT BETA-2"/>
    <property type="match status" value="1"/>
</dbReference>
<evidence type="ECO:0000259" key="1">
    <source>
        <dbReference type="Pfam" id="PF07700"/>
    </source>
</evidence>
<organism evidence="2">
    <name type="scientific">Caldimicrobium thiodismutans</name>
    <dbReference type="NCBI Taxonomy" id="1653476"/>
    <lineage>
        <taxon>Bacteria</taxon>
        <taxon>Pseudomonadati</taxon>
        <taxon>Thermodesulfobacteriota</taxon>
        <taxon>Thermodesulfobacteria</taxon>
        <taxon>Thermodesulfobacteriales</taxon>
        <taxon>Thermodesulfobacteriaceae</taxon>
        <taxon>Caldimicrobium</taxon>
    </lineage>
</organism>
<comment type="caution">
    <text evidence="2">The sequence shown here is derived from an EMBL/GenBank/DDBJ whole genome shotgun (WGS) entry which is preliminary data.</text>
</comment>
<accession>A0A832LVZ2</accession>
<dbReference type="InterPro" id="IPR024096">
    <property type="entry name" value="NO_sig/Golgi_transp_ligand-bd"/>
</dbReference>
<dbReference type="GO" id="GO:0020037">
    <property type="term" value="F:heme binding"/>
    <property type="evidence" value="ECO:0007669"/>
    <property type="project" value="InterPro"/>
</dbReference>
<dbReference type="EMBL" id="DSZU01000059">
    <property type="protein sequence ID" value="HGV55142.1"/>
    <property type="molecule type" value="Genomic_DNA"/>
</dbReference>
<evidence type="ECO:0000313" key="2">
    <source>
        <dbReference type="EMBL" id="HGV55142.1"/>
    </source>
</evidence>
<dbReference type="Pfam" id="PF07700">
    <property type="entry name" value="HNOB"/>
    <property type="match status" value="1"/>
</dbReference>